<dbReference type="Proteomes" id="UP000075714">
    <property type="component" value="Unassembled WGS sequence"/>
</dbReference>
<feature type="domain" description="Protein kinase" evidence="2">
    <location>
        <begin position="370"/>
        <end position="746"/>
    </location>
</feature>
<feature type="region of interest" description="Disordered" evidence="1">
    <location>
        <begin position="292"/>
        <end position="321"/>
    </location>
</feature>
<reference evidence="4" key="1">
    <citation type="journal article" date="2016" name="Nat. Commun.">
        <title>The Gonium pectorale genome demonstrates co-option of cell cycle regulation during the evolution of multicellularity.</title>
        <authorList>
            <person name="Hanschen E.R."/>
            <person name="Marriage T.N."/>
            <person name="Ferris P.J."/>
            <person name="Hamaji T."/>
            <person name="Toyoda A."/>
            <person name="Fujiyama A."/>
            <person name="Neme R."/>
            <person name="Noguchi H."/>
            <person name="Minakuchi Y."/>
            <person name="Suzuki M."/>
            <person name="Kawai-Toyooka H."/>
            <person name="Smith D.R."/>
            <person name="Sparks H."/>
            <person name="Anderson J."/>
            <person name="Bakaric R."/>
            <person name="Luria V."/>
            <person name="Karger A."/>
            <person name="Kirschner M.W."/>
            <person name="Durand P.M."/>
            <person name="Michod R.E."/>
            <person name="Nozaki H."/>
            <person name="Olson B.J."/>
        </authorList>
    </citation>
    <scope>NUCLEOTIDE SEQUENCE [LARGE SCALE GENOMIC DNA]</scope>
    <source>
        <strain evidence="4">NIES-2863</strain>
    </source>
</reference>
<dbReference type="EMBL" id="LSYV01000010">
    <property type="protein sequence ID" value="KXZ52631.1"/>
    <property type="molecule type" value="Genomic_DNA"/>
</dbReference>
<dbReference type="GO" id="GO:0005524">
    <property type="term" value="F:ATP binding"/>
    <property type="evidence" value="ECO:0007669"/>
    <property type="project" value="InterPro"/>
</dbReference>
<evidence type="ECO:0000256" key="1">
    <source>
        <dbReference type="SAM" id="MobiDB-lite"/>
    </source>
</evidence>
<comment type="caution">
    <text evidence="3">The sequence shown here is derived from an EMBL/GenBank/DDBJ whole genome shotgun (WGS) entry which is preliminary data.</text>
</comment>
<name>A0A150GS49_GONPE</name>
<dbReference type="GO" id="GO:0004674">
    <property type="term" value="F:protein serine/threonine kinase activity"/>
    <property type="evidence" value="ECO:0007669"/>
    <property type="project" value="TreeGrafter"/>
</dbReference>
<dbReference type="STRING" id="33097.A0A150GS49"/>
<proteinExistence type="predicted"/>
<dbReference type="InterPro" id="IPR051681">
    <property type="entry name" value="Ser/Thr_Kinases-Pseudokinases"/>
</dbReference>
<organism evidence="3 4">
    <name type="scientific">Gonium pectorale</name>
    <name type="common">Green alga</name>
    <dbReference type="NCBI Taxonomy" id="33097"/>
    <lineage>
        <taxon>Eukaryota</taxon>
        <taxon>Viridiplantae</taxon>
        <taxon>Chlorophyta</taxon>
        <taxon>core chlorophytes</taxon>
        <taxon>Chlorophyceae</taxon>
        <taxon>CS clade</taxon>
        <taxon>Chlamydomonadales</taxon>
        <taxon>Volvocaceae</taxon>
        <taxon>Gonium</taxon>
    </lineage>
</organism>
<sequence length="748" mass="78466">MPMPMSGGAPAASLDGYRNVSVRGEPGAALDLSNATAPLMSLGANTTLALRGLRLQGALLALPAAPFRQLQPAQLLQLRAIQQRAPGAMLVLRDVVISTPSCRDLPLHQALLCDSAPSPHFIVTPGFLWLSHWSTPALEARNVTVTCSGPVGPHPCVSVVATSGQDVVNALALLQTPSYPLAELYIYIANNITLAGTAVPVCGSAVEAAGSSIPAAAFTNVIAVSHSDAAANVVIDGADSTSAEQPCAISIHSALRQPIPLTQSMVVITGGSTLPPAVVKALEAYNDSPIGAYGRPPPSANGSSSGGGAAGTTSNKQQSPVLNVGGTVDLVELVKASGGRVEMYNLTLAGLPLGPPTSYPLGFLRAFLRFMSVNLVAYGALEDRLFVEGVVVHLEAEEVSFWIATVRDFVDAVVANKSSKRWKDSWDNVQVIIAEPAVILGDPAGPRLLDLSARPALINLRSPIASLTLRDLVLVEPPTAGLHPEADATRPTGLPRAFLDGVVLLVPHQELLLLAWVAAHNSTAIVTDPGPNDPAQQHADPPAPVMVLLGELGRGAQGTVYAGRWRGLDVAVKSILLRTPLAGPDLLRSHGSPVDVGLEQLEMRRLTAKLCDFGLSHQLRAGGPDGDLSHATGPQRRSSLYSAPELVRYGHSGYRQDVYAYGVLLWELTCGLPLPDLLDGPMGRAAREWLRDQAAPGGIVGAVPTELLAWPEGTPRGIRELASRCLREQPAERPASRELCAALERMTA</sequence>
<dbReference type="PANTHER" id="PTHR44329">
    <property type="entry name" value="SERINE/THREONINE-PROTEIN KINASE TNNI3K-RELATED"/>
    <property type="match status" value="1"/>
</dbReference>
<dbReference type="AlphaFoldDB" id="A0A150GS49"/>
<dbReference type="Pfam" id="PF00069">
    <property type="entry name" value="Pkinase"/>
    <property type="match status" value="1"/>
</dbReference>
<dbReference type="Gene3D" id="3.30.200.20">
    <property type="entry name" value="Phosphorylase Kinase, domain 1"/>
    <property type="match status" value="1"/>
</dbReference>
<keyword evidence="4" id="KW-1185">Reference proteome</keyword>
<accession>A0A150GS49</accession>
<dbReference type="InterPro" id="IPR011009">
    <property type="entry name" value="Kinase-like_dom_sf"/>
</dbReference>
<dbReference type="OrthoDB" id="5979581at2759"/>
<evidence type="ECO:0000313" key="3">
    <source>
        <dbReference type="EMBL" id="KXZ52631.1"/>
    </source>
</evidence>
<dbReference type="SUPFAM" id="SSF56112">
    <property type="entry name" value="Protein kinase-like (PK-like)"/>
    <property type="match status" value="1"/>
</dbReference>
<dbReference type="Gene3D" id="1.10.510.10">
    <property type="entry name" value="Transferase(Phosphotransferase) domain 1"/>
    <property type="match status" value="1"/>
</dbReference>
<protein>
    <recommendedName>
        <fullName evidence="2">Protein kinase domain-containing protein</fullName>
    </recommendedName>
</protein>
<dbReference type="PROSITE" id="PS50011">
    <property type="entry name" value="PROTEIN_KINASE_DOM"/>
    <property type="match status" value="1"/>
</dbReference>
<evidence type="ECO:0000313" key="4">
    <source>
        <dbReference type="Proteomes" id="UP000075714"/>
    </source>
</evidence>
<dbReference type="InterPro" id="IPR000719">
    <property type="entry name" value="Prot_kinase_dom"/>
</dbReference>
<dbReference type="PANTHER" id="PTHR44329:SF214">
    <property type="entry name" value="PROTEIN KINASE DOMAIN-CONTAINING PROTEIN"/>
    <property type="match status" value="1"/>
</dbReference>
<gene>
    <name evidence="3" type="ORF">GPECTOR_9g676</name>
</gene>
<evidence type="ECO:0000259" key="2">
    <source>
        <dbReference type="PROSITE" id="PS50011"/>
    </source>
</evidence>